<evidence type="ECO:0000256" key="3">
    <source>
        <dbReference type="ARBA" id="ARBA00022553"/>
    </source>
</evidence>
<name>A0A2G1QKC4_9HYPH</name>
<sequence>MMMDNKLVNWFVPQGIRGRTNIEMARIFVFTHLFGPVIAQPMAIYLYIVSPEINYQLEVMVAGIYSFLALPFVLKYSGSMTISSLLSFVGLAAVSLFGTYHYGGFSSPFLPWLIVSLLLGFFYLSKNTKLVIGLFASIVGVFLTFLLKNGLPNTVPVEDLRILSWLSIVAATVYMSWMALYYARIIALRSELEHEADRFRSTMEELEKARAVSEEVSHHRSLFFSKMSHELRTPLNVIIGYSEILLDDANDAGGEEQTIKDLVRINTAGKHLLSLVSEVLDSDKIVNDVNAVDVSDFALGDLIDEVVASALPLVVKNANKFDIECAQREMQLRTDKTKLRQMLINLLSNAGKFTRNGTVTMKLSIERNLADDRLHATVSDTGIGIAADVLPKLFQSYIQADASISKRFGGTGIGLAITRKFAILLGGEITVTSRPGEGTQFTIDIPAHIEAMAQSGDVEVQAQEIAA</sequence>
<dbReference type="InterPro" id="IPR004358">
    <property type="entry name" value="Sig_transdc_His_kin-like_C"/>
</dbReference>
<dbReference type="InterPro" id="IPR003594">
    <property type="entry name" value="HATPase_dom"/>
</dbReference>
<evidence type="ECO:0000256" key="1">
    <source>
        <dbReference type="ARBA" id="ARBA00000085"/>
    </source>
</evidence>
<dbReference type="InterPro" id="IPR005467">
    <property type="entry name" value="His_kinase_dom"/>
</dbReference>
<dbReference type="Pfam" id="PF02518">
    <property type="entry name" value="HATPase_c"/>
    <property type="match status" value="1"/>
</dbReference>
<dbReference type="SUPFAM" id="SSF47384">
    <property type="entry name" value="Homodimeric domain of signal transducing histidine kinase"/>
    <property type="match status" value="1"/>
</dbReference>
<feature type="transmembrane region" description="Helical" evidence="7">
    <location>
        <begin position="55"/>
        <end position="73"/>
    </location>
</feature>
<keyword evidence="4" id="KW-0808">Transferase</keyword>
<feature type="transmembrane region" description="Helical" evidence="7">
    <location>
        <begin position="162"/>
        <end position="183"/>
    </location>
</feature>
<dbReference type="SMART" id="SM00387">
    <property type="entry name" value="HATPase_c"/>
    <property type="match status" value="1"/>
</dbReference>
<dbReference type="SMART" id="SM00388">
    <property type="entry name" value="HisKA"/>
    <property type="match status" value="1"/>
</dbReference>
<evidence type="ECO:0000259" key="8">
    <source>
        <dbReference type="PROSITE" id="PS50109"/>
    </source>
</evidence>
<dbReference type="InterPro" id="IPR003661">
    <property type="entry name" value="HisK_dim/P_dom"/>
</dbReference>
<dbReference type="CDD" id="cd16922">
    <property type="entry name" value="HATPase_EvgS-ArcB-TorS-like"/>
    <property type="match status" value="1"/>
</dbReference>
<dbReference type="PANTHER" id="PTHR43711">
    <property type="entry name" value="TWO-COMPONENT HISTIDINE KINASE"/>
    <property type="match status" value="1"/>
</dbReference>
<evidence type="ECO:0000256" key="5">
    <source>
        <dbReference type="ARBA" id="ARBA00022777"/>
    </source>
</evidence>
<accession>A0A2G1QKC4</accession>
<dbReference type="EC" id="2.7.13.3" evidence="2"/>
<dbReference type="InterPro" id="IPR050736">
    <property type="entry name" value="Sensor_HK_Regulatory"/>
</dbReference>
<comment type="caution">
    <text evidence="9">The sequence shown here is derived from an EMBL/GenBank/DDBJ whole genome shotgun (WGS) entry which is preliminary data.</text>
</comment>
<evidence type="ECO:0000256" key="4">
    <source>
        <dbReference type="ARBA" id="ARBA00022679"/>
    </source>
</evidence>
<dbReference type="OrthoDB" id="9801651at2"/>
<dbReference type="RefSeq" id="WP_099307536.1">
    <property type="nucleotide sequence ID" value="NZ_PDVP01000011.1"/>
</dbReference>
<keyword evidence="6" id="KW-0902">Two-component regulatory system</keyword>
<keyword evidence="5" id="KW-0418">Kinase</keyword>
<dbReference type="InterPro" id="IPR036097">
    <property type="entry name" value="HisK_dim/P_sf"/>
</dbReference>
<dbReference type="SUPFAM" id="SSF55874">
    <property type="entry name" value="ATPase domain of HSP90 chaperone/DNA topoisomerase II/histidine kinase"/>
    <property type="match status" value="1"/>
</dbReference>
<dbReference type="Pfam" id="PF00512">
    <property type="entry name" value="HisKA"/>
    <property type="match status" value="1"/>
</dbReference>
<feature type="transmembrane region" description="Helical" evidence="7">
    <location>
        <begin position="27"/>
        <end position="49"/>
    </location>
</feature>
<reference evidence="9 10" key="1">
    <citation type="submission" date="2017-10" db="EMBL/GenBank/DDBJ databases">
        <title>Sedimentibacterium mangrovi gen. nov., sp. nov., a novel member of family Phyllobacteriacea isolated from mangrove sediment.</title>
        <authorList>
            <person name="Liao H."/>
            <person name="Tian Y."/>
        </authorList>
    </citation>
    <scope>NUCLEOTIDE SEQUENCE [LARGE SCALE GENOMIC DNA]</scope>
    <source>
        <strain evidence="9 10">X9-2-2</strain>
    </source>
</reference>
<feature type="domain" description="Histidine kinase" evidence="8">
    <location>
        <begin position="226"/>
        <end position="449"/>
    </location>
</feature>
<evidence type="ECO:0000256" key="2">
    <source>
        <dbReference type="ARBA" id="ARBA00012438"/>
    </source>
</evidence>
<keyword evidence="7" id="KW-1133">Transmembrane helix</keyword>
<evidence type="ECO:0000256" key="6">
    <source>
        <dbReference type="ARBA" id="ARBA00023012"/>
    </source>
</evidence>
<gene>
    <name evidence="9" type="ORF">CSC94_16870</name>
</gene>
<dbReference type="InterPro" id="IPR036890">
    <property type="entry name" value="HATPase_C_sf"/>
</dbReference>
<dbReference type="PANTHER" id="PTHR43711:SF26">
    <property type="entry name" value="SENSOR HISTIDINE KINASE RCSC"/>
    <property type="match status" value="1"/>
</dbReference>
<dbReference type="Gene3D" id="3.30.565.10">
    <property type="entry name" value="Histidine kinase-like ATPase, C-terminal domain"/>
    <property type="match status" value="1"/>
</dbReference>
<comment type="catalytic activity">
    <reaction evidence="1">
        <text>ATP + protein L-histidine = ADP + protein N-phospho-L-histidine.</text>
        <dbReference type="EC" id="2.7.13.3"/>
    </reaction>
</comment>
<dbReference type="PRINTS" id="PR00344">
    <property type="entry name" value="BCTRLSENSOR"/>
</dbReference>
<keyword evidence="7" id="KW-0472">Membrane</keyword>
<dbReference type="AlphaFoldDB" id="A0A2G1QKC4"/>
<keyword evidence="3" id="KW-0597">Phosphoprotein</keyword>
<keyword evidence="7" id="KW-0812">Transmembrane</keyword>
<dbReference type="Gene3D" id="1.10.287.130">
    <property type="match status" value="1"/>
</dbReference>
<dbReference type="CDD" id="cd00082">
    <property type="entry name" value="HisKA"/>
    <property type="match status" value="1"/>
</dbReference>
<feature type="transmembrane region" description="Helical" evidence="7">
    <location>
        <begin position="85"/>
        <end position="103"/>
    </location>
</feature>
<feature type="transmembrane region" description="Helical" evidence="7">
    <location>
        <begin position="109"/>
        <end position="125"/>
    </location>
</feature>
<keyword evidence="10" id="KW-1185">Reference proteome</keyword>
<feature type="transmembrane region" description="Helical" evidence="7">
    <location>
        <begin position="130"/>
        <end position="147"/>
    </location>
</feature>
<dbReference type="EMBL" id="PDVP01000011">
    <property type="protein sequence ID" value="PHP65985.1"/>
    <property type="molecule type" value="Genomic_DNA"/>
</dbReference>
<evidence type="ECO:0000313" key="10">
    <source>
        <dbReference type="Proteomes" id="UP000221168"/>
    </source>
</evidence>
<protein>
    <recommendedName>
        <fullName evidence="2">histidine kinase</fullName>
        <ecNumber evidence="2">2.7.13.3</ecNumber>
    </recommendedName>
</protein>
<evidence type="ECO:0000256" key="7">
    <source>
        <dbReference type="SAM" id="Phobius"/>
    </source>
</evidence>
<organism evidence="9 10">
    <name type="scientific">Zhengella mangrovi</name>
    <dbReference type="NCBI Taxonomy" id="1982044"/>
    <lineage>
        <taxon>Bacteria</taxon>
        <taxon>Pseudomonadati</taxon>
        <taxon>Pseudomonadota</taxon>
        <taxon>Alphaproteobacteria</taxon>
        <taxon>Hyphomicrobiales</taxon>
        <taxon>Notoacmeibacteraceae</taxon>
        <taxon>Zhengella</taxon>
    </lineage>
</organism>
<dbReference type="PROSITE" id="PS50109">
    <property type="entry name" value="HIS_KIN"/>
    <property type="match status" value="1"/>
</dbReference>
<dbReference type="GO" id="GO:0000155">
    <property type="term" value="F:phosphorelay sensor kinase activity"/>
    <property type="evidence" value="ECO:0007669"/>
    <property type="project" value="InterPro"/>
</dbReference>
<proteinExistence type="predicted"/>
<dbReference type="FunFam" id="3.30.565.10:FF:000006">
    <property type="entry name" value="Sensor histidine kinase WalK"/>
    <property type="match status" value="1"/>
</dbReference>
<dbReference type="Proteomes" id="UP000221168">
    <property type="component" value="Unassembled WGS sequence"/>
</dbReference>
<evidence type="ECO:0000313" key="9">
    <source>
        <dbReference type="EMBL" id="PHP65985.1"/>
    </source>
</evidence>